<sequence length="356" mass="38982">MNAIFGLLLATASTAFSFSLNCTITEFSQVAFVVNSCRDIVISDLVVPGGQILELDLLAGTRVTFEGTTKFEYYYWAGPLIRVRGENVYFRGAEGSVLDGQGALWWDGKGGAVPGKPYMIEIDVTGGLFEDIFLLNCPHHCVIISSTDLILDRWTVDVSQGNIKNLGHNTDGFDIIYGRNVTIKNSTVSNQDDCVAINRGEGMLITQMDCTGSHGLSISVGFSHRSFLHNRVVDVIIENSVLRDGDNGIHVKTHTDGYLGEIKNITYRNIHMTGIRNFGAEIQQNYPDGTIKPVGNIPITNLTFINITGTMTGKKSTPVLIVCAEDACRDWKWSNVSITHAAKPSKCSYIPEGFIC</sequence>
<dbReference type="GO" id="GO:0004650">
    <property type="term" value="F:polygalacturonase activity"/>
    <property type="evidence" value="ECO:0007669"/>
    <property type="project" value="UniProtKB-EC"/>
</dbReference>
<comment type="catalytic activity">
    <reaction evidence="12">
        <text>(1,4-alpha-D-galacturonosyl)n+m + H2O = (1,4-alpha-D-galacturonosyl)n + (1,4-alpha-D-galacturonosyl)m.</text>
        <dbReference type="EC" id="3.2.1.15"/>
    </reaction>
</comment>
<keyword evidence="11" id="KW-0961">Cell wall biogenesis/degradation</keyword>
<dbReference type="EMBL" id="HM175776">
    <property type="protein sequence ID" value="ADU33281.1"/>
    <property type="molecule type" value="mRNA"/>
</dbReference>
<keyword evidence="6" id="KW-0677">Repeat</keyword>
<evidence type="ECO:0000256" key="13">
    <source>
        <dbReference type="RuleBase" id="RU361169"/>
    </source>
</evidence>
<evidence type="ECO:0000313" key="15">
    <source>
        <dbReference type="EMBL" id="ADU33281.1"/>
    </source>
</evidence>
<feature type="chain" id="PRO_5003216289" description="endo-polygalacturonase" evidence="14">
    <location>
        <begin position="18"/>
        <end position="356"/>
    </location>
</feature>
<dbReference type="InterPro" id="IPR000743">
    <property type="entry name" value="Glyco_hydro_28"/>
</dbReference>
<dbReference type="PANTHER" id="PTHR31884">
    <property type="entry name" value="POLYGALACTURONASE"/>
    <property type="match status" value="1"/>
</dbReference>
<dbReference type="Gene3D" id="2.160.20.10">
    <property type="entry name" value="Single-stranded right-handed beta-helix, Pectin lyase-like"/>
    <property type="match status" value="1"/>
</dbReference>
<reference evidence="15" key="1">
    <citation type="journal article" date="2010" name="PLoS ONE">
        <title>Diversity of beetle genes encoding novel plant cell wall degrading enzymes.</title>
        <authorList>
            <person name="Pauchet Y."/>
            <person name="Wilkinson P."/>
            <person name="Chauhan R."/>
            <person name="Ffrench-Constant R.H."/>
        </authorList>
    </citation>
    <scope>NUCLEOTIDE SEQUENCE</scope>
    <source>
        <tissue evidence="15">Midgut</tissue>
    </source>
</reference>
<evidence type="ECO:0000256" key="8">
    <source>
        <dbReference type="ARBA" id="ARBA00023157"/>
    </source>
</evidence>
<dbReference type="PANTHER" id="PTHR31884:SF9">
    <property type="entry name" value="ENDOPOLYGALACTURONASE D-RELATED"/>
    <property type="match status" value="1"/>
</dbReference>
<dbReference type="GO" id="GO:0005576">
    <property type="term" value="C:extracellular region"/>
    <property type="evidence" value="ECO:0007669"/>
    <property type="project" value="UniProtKB-SubCell"/>
</dbReference>
<evidence type="ECO:0000256" key="10">
    <source>
        <dbReference type="ARBA" id="ARBA00023295"/>
    </source>
</evidence>
<dbReference type="SUPFAM" id="SSF51126">
    <property type="entry name" value="Pectin lyase-like"/>
    <property type="match status" value="1"/>
</dbReference>
<dbReference type="InterPro" id="IPR006626">
    <property type="entry name" value="PbH1"/>
</dbReference>
<evidence type="ECO:0000256" key="12">
    <source>
        <dbReference type="ARBA" id="ARBA00034074"/>
    </source>
</evidence>
<evidence type="ECO:0000256" key="1">
    <source>
        <dbReference type="ARBA" id="ARBA00004613"/>
    </source>
</evidence>
<evidence type="ECO:0000256" key="6">
    <source>
        <dbReference type="ARBA" id="ARBA00022737"/>
    </source>
</evidence>
<evidence type="ECO:0000256" key="2">
    <source>
        <dbReference type="ARBA" id="ARBA00008834"/>
    </source>
</evidence>
<keyword evidence="10 13" id="KW-0326">Glycosidase</keyword>
<proteinExistence type="evidence at transcript level"/>
<keyword evidence="4" id="KW-0964">Secreted</keyword>
<dbReference type="EC" id="3.2.1.15" evidence="3"/>
<keyword evidence="9" id="KW-0325">Glycoprotein</keyword>
<evidence type="ECO:0000256" key="7">
    <source>
        <dbReference type="ARBA" id="ARBA00022801"/>
    </source>
</evidence>
<dbReference type="AlphaFoldDB" id="E7CIR9"/>
<accession>E7CIR9</accession>
<dbReference type="GO" id="GO:0045490">
    <property type="term" value="P:pectin catabolic process"/>
    <property type="evidence" value="ECO:0007669"/>
    <property type="project" value="TreeGrafter"/>
</dbReference>
<organism evidence="15">
    <name type="scientific">Chrysomela tremula</name>
    <name type="common">Leaf beetle</name>
    <dbReference type="NCBI Taxonomy" id="63687"/>
    <lineage>
        <taxon>Eukaryota</taxon>
        <taxon>Metazoa</taxon>
        <taxon>Ecdysozoa</taxon>
        <taxon>Arthropoda</taxon>
        <taxon>Hexapoda</taxon>
        <taxon>Insecta</taxon>
        <taxon>Pterygota</taxon>
        <taxon>Neoptera</taxon>
        <taxon>Endopterygota</taxon>
        <taxon>Coleoptera</taxon>
        <taxon>Polyphaga</taxon>
        <taxon>Cucujiformia</taxon>
        <taxon>Chrysomeloidea</taxon>
        <taxon>Chrysomelidae</taxon>
        <taxon>Chrysomelinae</taxon>
        <taxon>Chrysomelini</taxon>
        <taxon>Chrysomela</taxon>
    </lineage>
</organism>
<keyword evidence="7 13" id="KW-0378">Hydrolase</keyword>
<comment type="similarity">
    <text evidence="2 13">Belongs to the glycosyl hydrolase 28 family.</text>
</comment>
<dbReference type="InterPro" id="IPR050434">
    <property type="entry name" value="Glycosyl_hydrlase_28"/>
</dbReference>
<protein>
    <recommendedName>
        <fullName evidence="3">endo-polygalacturonase</fullName>
        <ecNumber evidence="3">3.2.1.15</ecNumber>
    </recommendedName>
</protein>
<evidence type="ECO:0000256" key="9">
    <source>
        <dbReference type="ARBA" id="ARBA00023180"/>
    </source>
</evidence>
<comment type="subcellular location">
    <subcellularLocation>
        <location evidence="1">Secreted</location>
    </subcellularLocation>
</comment>
<evidence type="ECO:0000256" key="14">
    <source>
        <dbReference type="SAM" id="SignalP"/>
    </source>
</evidence>
<dbReference type="InterPro" id="IPR012334">
    <property type="entry name" value="Pectin_lyas_fold"/>
</dbReference>
<evidence type="ECO:0000256" key="3">
    <source>
        <dbReference type="ARBA" id="ARBA00012736"/>
    </source>
</evidence>
<evidence type="ECO:0000256" key="5">
    <source>
        <dbReference type="ARBA" id="ARBA00022729"/>
    </source>
</evidence>
<name>E7CIR9_CHRTR</name>
<gene>
    <name evidence="15" type="primary">GH28Pect-8</name>
</gene>
<evidence type="ECO:0000256" key="11">
    <source>
        <dbReference type="ARBA" id="ARBA00023316"/>
    </source>
</evidence>
<evidence type="ECO:0000256" key="4">
    <source>
        <dbReference type="ARBA" id="ARBA00022525"/>
    </source>
</evidence>
<dbReference type="InterPro" id="IPR011050">
    <property type="entry name" value="Pectin_lyase_fold/virulence"/>
</dbReference>
<feature type="signal peptide" evidence="14">
    <location>
        <begin position="1"/>
        <end position="17"/>
    </location>
</feature>
<keyword evidence="8" id="KW-1015">Disulfide bond</keyword>
<keyword evidence="5 14" id="KW-0732">Signal</keyword>
<dbReference type="SMART" id="SM00710">
    <property type="entry name" value="PbH1"/>
    <property type="match status" value="3"/>
</dbReference>
<dbReference type="GO" id="GO:0071555">
    <property type="term" value="P:cell wall organization"/>
    <property type="evidence" value="ECO:0007669"/>
    <property type="project" value="UniProtKB-KW"/>
</dbReference>
<dbReference type="Pfam" id="PF00295">
    <property type="entry name" value="Glyco_hydro_28"/>
    <property type="match status" value="1"/>
</dbReference>